<reference evidence="1 2" key="1">
    <citation type="submission" date="2018-02" db="EMBL/GenBank/DDBJ databases">
        <title>Complete genome of Nitrosopumilus cobalaminigenes HCA1.</title>
        <authorList>
            <person name="Qin W."/>
            <person name="Zheng Y."/>
            <person name="Stahl D.A."/>
        </authorList>
    </citation>
    <scope>NUCLEOTIDE SEQUENCE [LARGE SCALE GENOMIC DNA]</scope>
    <source>
        <strain evidence="1 2">HCA1</strain>
    </source>
</reference>
<sequence length="60" mass="6885">MIFSKKKITTEYTVEQCTKCGTLTRRKFKDGDVLFAENSKCNSCDGLTRIEKIFGETIEQ</sequence>
<dbReference type="AlphaFoldDB" id="A0A7D5M2T4"/>
<dbReference type="OrthoDB" id="1011at2157"/>
<evidence type="ECO:0000313" key="2">
    <source>
        <dbReference type="Proteomes" id="UP000509771"/>
    </source>
</evidence>
<gene>
    <name evidence="1" type="ORF">C5F47_06105</name>
</gene>
<dbReference type="KEGG" id="ncl:C5F47_06105"/>
<dbReference type="GeneID" id="56059601"/>
<dbReference type="Proteomes" id="UP000509771">
    <property type="component" value="Chromosome"/>
</dbReference>
<keyword evidence="2" id="KW-1185">Reference proteome</keyword>
<dbReference type="RefSeq" id="WP_179360256.1">
    <property type="nucleotide sequence ID" value="NZ_CP026993.1"/>
</dbReference>
<organism evidence="1 2">
    <name type="scientific">Nitrosopumilus cobalaminigenes</name>
    <dbReference type="NCBI Taxonomy" id="1470066"/>
    <lineage>
        <taxon>Archaea</taxon>
        <taxon>Nitrososphaerota</taxon>
        <taxon>Nitrososphaeria</taxon>
        <taxon>Nitrosopumilales</taxon>
        <taxon>Nitrosopumilaceae</taxon>
        <taxon>Nitrosopumilus</taxon>
    </lineage>
</organism>
<dbReference type="EMBL" id="CP026993">
    <property type="protein sequence ID" value="QLH03150.1"/>
    <property type="molecule type" value="Genomic_DNA"/>
</dbReference>
<proteinExistence type="predicted"/>
<name>A0A7D5M2T4_9ARCH</name>
<evidence type="ECO:0000313" key="1">
    <source>
        <dbReference type="EMBL" id="QLH03150.1"/>
    </source>
</evidence>
<accession>A0A7D5M2T4</accession>
<protein>
    <submittedName>
        <fullName evidence="1">Uncharacterized protein</fullName>
    </submittedName>
</protein>